<evidence type="ECO:0000259" key="1">
    <source>
        <dbReference type="Pfam" id="PF06985"/>
    </source>
</evidence>
<feature type="domain" description="Heterokaryon incompatibility" evidence="1">
    <location>
        <begin position="24"/>
        <end position="114"/>
    </location>
</feature>
<reference evidence="2" key="1">
    <citation type="submission" date="2021-12" db="EMBL/GenBank/DDBJ databases">
        <authorList>
            <person name="Zaccaron A."/>
            <person name="Stergiopoulos I."/>
        </authorList>
    </citation>
    <scope>NUCLEOTIDE SEQUENCE</scope>
    <source>
        <strain evidence="2">Race5_Kim</strain>
    </source>
</reference>
<dbReference type="PANTHER" id="PTHR10622:SF12">
    <property type="entry name" value="HET DOMAIN-CONTAINING PROTEIN"/>
    <property type="match status" value="1"/>
</dbReference>
<protein>
    <submittedName>
        <fullName evidence="2">Vegetative incompatibility protein HET-E-1</fullName>
    </submittedName>
</protein>
<keyword evidence="3" id="KW-1185">Reference proteome</keyword>
<sequence length="583" mass="65869">MRLLSTSKLEFRTFPDRDGKTPAYAILSHTWSTIADEEVLYHDIINGTVTTRKAYPKLEGAMQQARPSYDWIWVDTCCIDKTSSAELSEAINTMYNWYEKADTCLAFLEDKAFHSVSEIVQSKWFTRGWTLQELIAPKDVLFFDKYWTSIGSKKSSTIYNAISERTKVGVDILLGTTPIQSVSVAQRMSWAAGRKTTRDEDMAYCLMGIFGVNMPMLYGEGGKNAFHRLQEQIMKDSNDHTIFTWTSHPDAKTGPYHGLLADDPHVFANAGNFVGYNDWEDAEPFQPSNRGLRINFHLEPTPREAGLGENTFYAALNVPVPSQIQGYHGLVAIILQKLDVGVKQFTRIRCHEVRGMTTRAGYASTVYVRQKADAQDHEALTPYHFMMPRRLMTPQDEYVLDRVACYPLAEPHIAPRPLLQAWLAASQASSFQVIKRAGKLAAILYFRRKSDNAWLSILLGSRTDLEVGFTTLAGFRQVSNLTEAEQDLQLYPSGTTIEAGNHFVRIDVEVKVDMPRKLYFLDLTIHGRPRTPPPPLLPEVVYNAVDFLADTMLDTVIGAADETQQRAKSVSRRGISLRRSEKK</sequence>
<dbReference type="GeneID" id="71987252"/>
<reference evidence="2" key="2">
    <citation type="journal article" date="2022" name="Microb. Genom.">
        <title>A chromosome-scale genome assembly of the tomato pathogen Cladosporium fulvum reveals a compartmentalized genome architecture and the presence of a dispensable chromosome.</title>
        <authorList>
            <person name="Zaccaron A.Z."/>
            <person name="Chen L.H."/>
            <person name="Samaras A."/>
            <person name="Stergiopoulos I."/>
        </authorList>
    </citation>
    <scope>NUCLEOTIDE SEQUENCE</scope>
    <source>
        <strain evidence="2">Race5_Kim</strain>
    </source>
</reference>
<proteinExistence type="predicted"/>
<dbReference type="InterPro" id="IPR010730">
    <property type="entry name" value="HET"/>
</dbReference>
<dbReference type="KEGG" id="ffu:CLAFUR5_07374"/>
<dbReference type="AlphaFoldDB" id="A0A9Q8PAA8"/>
<dbReference type="RefSeq" id="XP_047763175.1">
    <property type="nucleotide sequence ID" value="XM_047906522.1"/>
</dbReference>
<dbReference type="PANTHER" id="PTHR10622">
    <property type="entry name" value="HET DOMAIN-CONTAINING PROTEIN"/>
    <property type="match status" value="1"/>
</dbReference>
<dbReference type="EMBL" id="CP090168">
    <property type="protein sequence ID" value="UJO18809.1"/>
    <property type="molecule type" value="Genomic_DNA"/>
</dbReference>
<organism evidence="2 3">
    <name type="scientific">Passalora fulva</name>
    <name type="common">Tomato leaf mold</name>
    <name type="synonym">Cladosporium fulvum</name>
    <dbReference type="NCBI Taxonomy" id="5499"/>
    <lineage>
        <taxon>Eukaryota</taxon>
        <taxon>Fungi</taxon>
        <taxon>Dikarya</taxon>
        <taxon>Ascomycota</taxon>
        <taxon>Pezizomycotina</taxon>
        <taxon>Dothideomycetes</taxon>
        <taxon>Dothideomycetidae</taxon>
        <taxon>Mycosphaerellales</taxon>
        <taxon>Mycosphaerellaceae</taxon>
        <taxon>Fulvia</taxon>
    </lineage>
</organism>
<dbReference type="OrthoDB" id="20872at2759"/>
<name>A0A9Q8PAA8_PASFU</name>
<evidence type="ECO:0000313" key="3">
    <source>
        <dbReference type="Proteomes" id="UP000756132"/>
    </source>
</evidence>
<evidence type="ECO:0000313" key="2">
    <source>
        <dbReference type="EMBL" id="UJO18809.1"/>
    </source>
</evidence>
<dbReference type="Pfam" id="PF06985">
    <property type="entry name" value="HET"/>
    <property type="match status" value="1"/>
</dbReference>
<accession>A0A9Q8PAA8</accession>
<dbReference type="OMA" id="IRCHEVR"/>
<gene>
    <name evidence="2" type="ORF">CLAFUR5_07374</name>
</gene>
<dbReference type="Proteomes" id="UP000756132">
    <property type="component" value="Chromosome 6"/>
</dbReference>